<comment type="caution">
    <text evidence="1">The sequence shown here is derived from an EMBL/GenBank/DDBJ whole genome shotgun (WGS) entry which is preliminary data.</text>
</comment>
<reference evidence="1" key="1">
    <citation type="submission" date="2022-08" db="EMBL/GenBank/DDBJ databases">
        <title>Genomic Encyclopedia of Type Strains, Phase III (KMG-III): the genomes of soil and plant-associated and newly described type strains.</title>
        <authorList>
            <person name="Whitman W."/>
        </authorList>
    </citation>
    <scope>NUCLEOTIDE SEQUENCE</scope>
    <source>
        <strain evidence="1">HMT 1</strain>
    </source>
</reference>
<proteinExistence type="predicted"/>
<evidence type="ECO:0000313" key="2">
    <source>
        <dbReference type="Proteomes" id="UP001204445"/>
    </source>
</evidence>
<evidence type="ECO:0000313" key="1">
    <source>
        <dbReference type="EMBL" id="MCS3904094.1"/>
    </source>
</evidence>
<name>A0AAE3HMX5_9GAMM</name>
<accession>A0AAE3HMX5</accession>
<organism evidence="1 2">
    <name type="scientific">Methylohalomonas lacus</name>
    <dbReference type="NCBI Taxonomy" id="398773"/>
    <lineage>
        <taxon>Bacteria</taxon>
        <taxon>Pseudomonadati</taxon>
        <taxon>Pseudomonadota</taxon>
        <taxon>Gammaproteobacteria</taxon>
        <taxon>Methylohalomonadales</taxon>
        <taxon>Methylohalomonadaceae</taxon>
        <taxon>Methylohalomonas</taxon>
    </lineage>
</organism>
<sequence>MQQFFNALADYADAEWLFVVSGVARAHQNSGGATSSDDNAIGHGCGVWRTKVYLAVDSLQSFAAVAFLRRAKKLLLVGDNLSVFMVRG</sequence>
<protein>
    <submittedName>
        <fullName evidence="1">Uncharacterized protein</fullName>
    </submittedName>
</protein>
<gene>
    <name evidence="1" type="ORF">J2T55_002127</name>
</gene>
<keyword evidence="2" id="KW-1185">Reference proteome</keyword>
<dbReference type="AlphaFoldDB" id="A0AAE3HMX5"/>
<dbReference type="Proteomes" id="UP001204445">
    <property type="component" value="Unassembled WGS sequence"/>
</dbReference>
<dbReference type="RefSeq" id="WP_259056345.1">
    <property type="nucleotide sequence ID" value="NZ_JANUCT010000015.1"/>
</dbReference>
<dbReference type="EMBL" id="JANUCT010000015">
    <property type="protein sequence ID" value="MCS3904094.1"/>
    <property type="molecule type" value="Genomic_DNA"/>
</dbReference>